<organism evidence="1 2">
    <name type="scientific">Methanococcoides methylutens</name>
    <dbReference type="NCBI Taxonomy" id="2226"/>
    <lineage>
        <taxon>Archaea</taxon>
        <taxon>Methanobacteriati</taxon>
        <taxon>Methanobacteriota</taxon>
        <taxon>Stenosarchaea group</taxon>
        <taxon>Methanomicrobia</taxon>
        <taxon>Methanosarcinales</taxon>
        <taxon>Methanosarcinaceae</taxon>
        <taxon>Methanococcoides</taxon>
    </lineage>
</organism>
<dbReference type="Proteomes" id="UP000029859">
    <property type="component" value="Unassembled WGS sequence"/>
</dbReference>
<dbReference type="EMBL" id="JRHO01000014">
    <property type="protein sequence ID" value="KGK98025.1"/>
    <property type="molecule type" value="Genomic_DNA"/>
</dbReference>
<comment type="caution">
    <text evidence="1">The sequence shown here is derived from an EMBL/GenBank/DDBJ whole genome shotgun (WGS) entry which is preliminary data.</text>
</comment>
<evidence type="ECO:0000313" key="1">
    <source>
        <dbReference type="EMBL" id="KGK98025.1"/>
    </source>
</evidence>
<accession>A0A099SYN4</accession>
<name>A0A099SYN4_METMT</name>
<keyword evidence="2" id="KW-1185">Reference proteome</keyword>
<dbReference type="OrthoDB" id="145834at2157"/>
<dbReference type="RefSeq" id="WP_048195236.1">
    <property type="nucleotide sequence ID" value="NZ_CAAGSM010000001.1"/>
</dbReference>
<reference evidence="1 2" key="1">
    <citation type="submission" date="2014-09" db="EMBL/GenBank/DDBJ databases">
        <title>Draft genome sequence of an obligately methylotrophic methanogen, Methanococcoides methylutens, isolated from marine sediment.</title>
        <authorList>
            <person name="Guan Y."/>
            <person name="Ngugi D.K."/>
            <person name="Blom J."/>
            <person name="Ali S."/>
            <person name="Ferry J.G."/>
            <person name="Stingl U."/>
        </authorList>
    </citation>
    <scope>NUCLEOTIDE SEQUENCE [LARGE SCALE GENOMIC DNA]</scope>
    <source>
        <strain evidence="1 2">DSM 2657</strain>
    </source>
</reference>
<sequence length="98" mass="11553">MPKMLTIEDLEKRKENKELEEEFGEDIEELFDLVMPPGTPSYIIYDIVEEFGLQPVERHITVNVVESDKREVIALRGKLDVVKEAEQYFFKEMEAFVE</sequence>
<protein>
    <submittedName>
        <fullName evidence="1">Uncharacterized protein</fullName>
    </submittedName>
</protein>
<evidence type="ECO:0000313" key="2">
    <source>
        <dbReference type="Proteomes" id="UP000029859"/>
    </source>
</evidence>
<dbReference type="AlphaFoldDB" id="A0A099SYN4"/>
<gene>
    <name evidence="1" type="ORF">LI82_09785</name>
</gene>
<proteinExistence type="predicted"/>